<dbReference type="SUPFAM" id="SSF48452">
    <property type="entry name" value="TPR-like"/>
    <property type="match status" value="1"/>
</dbReference>
<dbReference type="OrthoDB" id="729505at2"/>
<feature type="signal peptide" evidence="6">
    <location>
        <begin position="1"/>
        <end position="24"/>
    </location>
</feature>
<reference evidence="10" key="1">
    <citation type="journal article" date="2011" name="Stand. Genomic Sci.">
        <title>Non-contiguous finished genome sequence of the opportunistic oral pathogen Prevotella multisaccharivorax type strain (PPPA20).</title>
        <authorList>
            <person name="Pati A."/>
            <person name="Gronow S."/>
            <person name="Lu M."/>
            <person name="Lapidus A."/>
            <person name="Nolan M."/>
            <person name="Lucas S."/>
            <person name="Hammon N."/>
            <person name="Deshpande S."/>
            <person name="Cheng J.F."/>
            <person name="Tapia R."/>
            <person name="Han C."/>
            <person name="Goodwin L."/>
            <person name="Pitluck S."/>
            <person name="Liolios K."/>
            <person name="Pagani I."/>
            <person name="Mavromatis K."/>
            <person name="Mikhailova N."/>
            <person name="Huntemann M."/>
            <person name="Chen A."/>
            <person name="Palaniappan K."/>
            <person name="Land M."/>
            <person name="Hauser L."/>
            <person name="Detter J.C."/>
            <person name="Brambilla E.M."/>
            <person name="Rohde M."/>
            <person name="Goker M."/>
            <person name="Woyke T."/>
            <person name="Bristow J."/>
            <person name="Eisen J.A."/>
            <person name="Markowitz V."/>
            <person name="Hugenholtz P."/>
            <person name="Kyrpides N.C."/>
            <person name="Klenk H.P."/>
            <person name="Ivanova N."/>
        </authorList>
    </citation>
    <scope>NUCLEOTIDE SEQUENCE [LARGE SCALE GENOMIC DNA]</scope>
    <source>
        <strain evidence="10">DSM 17128</strain>
    </source>
</reference>
<keyword evidence="3 6" id="KW-0732">Signal</keyword>
<dbReference type="STRING" id="688246.Premu_0858"/>
<sequence>MLFKMKIKYILLFLVTVLALSACDDQLDITPKGKTILEKTTDLEKLLNSNWDLGDPDPLCMVVNECYPSKVPIALSQTNTLNYALLTYNETIDRANLTATDEIYSSAYQYIFYANTILSKADASKGDDTTKTLIKVEAHILRAYMHYILVNIYAPQYDAATASQQTGVPYREDIDTHSQPQKLTVAEDYDKILADLSDDYIAALPDKAEEIRGSKAWGYAVKAKVLMQMKEYDKALPYALKALEYNGTIADRTSIISSNEWVINEIDPSNIMYINHGMGKPWGEYLTKETVAEFEDGDITINDAQCYGDPLWNSYYGEMLSGVEGCLECQSYDLHWNNWGITSDRMYYAVAECYIRTGQIQKGLDLINKVRKKRIGPDAYKPFIASTEQEAMALLQRAKFIECLATYDNFFDRKRWNTEADYKATLSRHITLKQSGKTMEFSIAPDSKLWIFPFPLNATRHNSNLTQNY</sequence>
<accession>F8N719</accession>
<dbReference type="PROSITE" id="PS51257">
    <property type="entry name" value="PROKAR_LIPOPROTEIN"/>
    <property type="match status" value="1"/>
</dbReference>
<keyword evidence="10" id="KW-1185">Reference proteome</keyword>
<evidence type="ECO:0000256" key="5">
    <source>
        <dbReference type="ARBA" id="ARBA00023237"/>
    </source>
</evidence>
<feature type="domain" description="SusD-like N-terminal" evidence="8">
    <location>
        <begin position="86"/>
        <end position="225"/>
    </location>
</feature>
<feature type="domain" description="RagB/SusD" evidence="7">
    <location>
        <begin position="346"/>
        <end position="469"/>
    </location>
</feature>
<gene>
    <name evidence="9" type="ORF">Premu_0858</name>
</gene>
<dbReference type="GO" id="GO:0009279">
    <property type="term" value="C:cell outer membrane"/>
    <property type="evidence" value="ECO:0007669"/>
    <property type="project" value="UniProtKB-SubCell"/>
</dbReference>
<keyword evidence="4" id="KW-0472">Membrane</keyword>
<dbReference type="eggNOG" id="COG0457">
    <property type="taxonomic scope" value="Bacteria"/>
</dbReference>
<dbReference type="InterPro" id="IPR033985">
    <property type="entry name" value="SusD-like_N"/>
</dbReference>
<evidence type="ECO:0008006" key="11">
    <source>
        <dbReference type="Google" id="ProtNLM"/>
    </source>
</evidence>
<evidence type="ECO:0000313" key="9">
    <source>
        <dbReference type="EMBL" id="EGN56317.1"/>
    </source>
</evidence>
<dbReference type="AlphaFoldDB" id="F8N719"/>
<evidence type="ECO:0000256" key="4">
    <source>
        <dbReference type="ARBA" id="ARBA00023136"/>
    </source>
</evidence>
<evidence type="ECO:0000256" key="2">
    <source>
        <dbReference type="ARBA" id="ARBA00006275"/>
    </source>
</evidence>
<dbReference type="EMBL" id="GL945017">
    <property type="protein sequence ID" value="EGN56317.1"/>
    <property type="molecule type" value="Genomic_DNA"/>
</dbReference>
<comment type="subcellular location">
    <subcellularLocation>
        <location evidence="1">Cell outer membrane</location>
    </subcellularLocation>
</comment>
<evidence type="ECO:0000313" key="10">
    <source>
        <dbReference type="Proteomes" id="UP000002772"/>
    </source>
</evidence>
<dbReference type="InterPro" id="IPR012944">
    <property type="entry name" value="SusD_RagB_dom"/>
</dbReference>
<evidence type="ECO:0000256" key="1">
    <source>
        <dbReference type="ARBA" id="ARBA00004442"/>
    </source>
</evidence>
<dbReference type="Proteomes" id="UP000002772">
    <property type="component" value="Unassembled WGS sequence"/>
</dbReference>
<feature type="chain" id="PRO_5003375690" description="RagB/SusD family nutrient uptake outer membrane protein" evidence="6">
    <location>
        <begin position="25"/>
        <end position="469"/>
    </location>
</feature>
<dbReference type="InterPro" id="IPR011990">
    <property type="entry name" value="TPR-like_helical_dom_sf"/>
</dbReference>
<evidence type="ECO:0000256" key="6">
    <source>
        <dbReference type="SAM" id="SignalP"/>
    </source>
</evidence>
<dbReference type="Pfam" id="PF14322">
    <property type="entry name" value="SusD-like_3"/>
    <property type="match status" value="1"/>
</dbReference>
<proteinExistence type="inferred from homology"/>
<organism evidence="9 10">
    <name type="scientific">Hallella multisaccharivorax DSM 17128</name>
    <dbReference type="NCBI Taxonomy" id="688246"/>
    <lineage>
        <taxon>Bacteria</taxon>
        <taxon>Pseudomonadati</taxon>
        <taxon>Bacteroidota</taxon>
        <taxon>Bacteroidia</taxon>
        <taxon>Bacteroidales</taxon>
        <taxon>Prevotellaceae</taxon>
        <taxon>Hallella</taxon>
    </lineage>
</organism>
<evidence type="ECO:0000259" key="8">
    <source>
        <dbReference type="Pfam" id="PF14322"/>
    </source>
</evidence>
<protein>
    <recommendedName>
        <fullName evidence="11">RagB/SusD family nutrient uptake outer membrane protein</fullName>
    </recommendedName>
</protein>
<dbReference type="Pfam" id="PF07980">
    <property type="entry name" value="SusD_RagB"/>
    <property type="match status" value="1"/>
</dbReference>
<name>F8N719_9BACT</name>
<dbReference type="HOGENOM" id="CLU_015553_3_0_10"/>
<evidence type="ECO:0000256" key="3">
    <source>
        <dbReference type="ARBA" id="ARBA00022729"/>
    </source>
</evidence>
<evidence type="ECO:0000259" key="7">
    <source>
        <dbReference type="Pfam" id="PF07980"/>
    </source>
</evidence>
<dbReference type="Gene3D" id="1.25.40.390">
    <property type="match status" value="2"/>
</dbReference>
<keyword evidence="5" id="KW-0998">Cell outer membrane</keyword>
<comment type="similarity">
    <text evidence="2">Belongs to the SusD family.</text>
</comment>